<comment type="caution">
    <text evidence="1">The sequence shown here is derived from an EMBL/GenBank/DDBJ whole genome shotgun (WGS) entry which is preliminary data.</text>
</comment>
<organism evidence="1 2">
    <name type="scientific">Symbiodinium pilosum</name>
    <name type="common">Dinoflagellate</name>
    <dbReference type="NCBI Taxonomy" id="2952"/>
    <lineage>
        <taxon>Eukaryota</taxon>
        <taxon>Sar</taxon>
        <taxon>Alveolata</taxon>
        <taxon>Dinophyceae</taxon>
        <taxon>Suessiales</taxon>
        <taxon>Symbiodiniaceae</taxon>
        <taxon>Symbiodinium</taxon>
    </lineage>
</organism>
<protein>
    <submittedName>
        <fullName evidence="1">HERC1 protein</fullName>
    </submittedName>
</protein>
<gene>
    <name evidence="1" type="primary">HERC1</name>
    <name evidence="1" type="ORF">SPIL2461_LOCUS20559</name>
</gene>
<evidence type="ECO:0000313" key="1">
    <source>
        <dbReference type="EMBL" id="CAE7721182.1"/>
    </source>
</evidence>
<feature type="non-terminal residue" evidence="1">
    <location>
        <position position="85"/>
    </location>
</feature>
<proteinExistence type="predicted"/>
<name>A0A812XD25_SYMPI</name>
<reference evidence="1" key="1">
    <citation type="submission" date="2021-02" db="EMBL/GenBank/DDBJ databases">
        <authorList>
            <person name="Dougan E. K."/>
            <person name="Rhodes N."/>
            <person name="Thang M."/>
            <person name="Chan C."/>
        </authorList>
    </citation>
    <scope>NUCLEOTIDE SEQUENCE</scope>
</reference>
<keyword evidence="2" id="KW-1185">Reference proteome</keyword>
<dbReference type="EMBL" id="CAJNIZ010045473">
    <property type="protein sequence ID" value="CAE7721182.1"/>
    <property type="molecule type" value="Genomic_DNA"/>
</dbReference>
<dbReference type="Proteomes" id="UP000649617">
    <property type="component" value="Unassembled WGS sequence"/>
</dbReference>
<dbReference type="AlphaFoldDB" id="A0A812XD25"/>
<feature type="non-terminal residue" evidence="1">
    <location>
        <position position="1"/>
    </location>
</feature>
<evidence type="ECO:0000313" key="2">
    <source>
        <dbReference type="Proteomes" id="UP000649617"/>
    </source>
</evidence>
<accession>A0A812XD25</accession>
<sequence length="85" mass="9867">LERQFDIDDAAAKVIMPNDLTTAMKTARKAVSQLPTQLNTEELEEVIVELRRIHQMLFERDRGPRTSFQGKHQAFQPVISWKAFQ</sequence>